<gene>
    <name evidence="1" type="ORF">P0Y55_10125</name>
</gene>
<dbReference type="AlphaFoldDB" id="A0AA95F1H7"/>
<name>A0AA95F1H7_9BACL</name>
<evidence type="ECO:0000313" key="2">
    <source>
        <dbReference type="Proteomes" id="UP001178662"/>
    </source>
</evidence>
<evidence type="ECO:0000313" key="1">
    <source>
        <dbReference type="EMBL" id="WEK52955.1"/>
    </source>
</evidence>
<accession>A0AA95F1H7</accession>
<keyword evidence="2" id="KW-1185">Reference proteome</keyword>
<dbReference type="EMBL" id="CP119317">
    <property type="protein sequence ID" value="WEK52955.1"/>
    <property type="molecule type" value="Genomic_DNA"/>
</dbReference>
<reference evidence="1" key="1">
    <citation type="submission" date="2023-03" db="EMBL/GenBank/DDBJ databases">
        <title>Andean soil-derived lignocellulolytic bacterial consortium as a source of novel taxa and putative plastic-active enzymes.</title>
        <authorList>
            <person name="Diaz-Garcia L."/>
            <person name="Chuvochina M."/>
            <person name="Feuerriegel G."/>
            <person name="Bunk B."/>
            <person name="Sproer C."/>
            <person name="Streit W.R."/>
            <person name="Rodriguez L.M."/>
            <person name="Overmann J."/>
            <person name="Jimenez D.J."/>
        </authorList>
    </citation>
    <scope>NUCLEOTIDE SEQUENCE</scope>
    <source>
        <strain evidence="1">MAG 2441</strain>
    </source>
</reference>
<sequence>MSNELNVANCPKCGKIFQRNIRNLCQSCSTEEDTHLKVLEQQLLRNRQLSNAELSSKVAIPEDKIRYLIRSGKLRLHDYPNLADSCDNCEAPIRKGTLCLSCSTKIQNDIEYAIEQDRLLKERIKANTYISRDSQ</sequence>
<organism evidence="1 2">
    <name type="scientific">Candidatus Cohnella colombiensis</name>
    <dbReference type="NCBI Taxonomy" id="3121368"/>
    <lineage>
        <taxon>Bacteria</taxon>
        <taxon>Bacillati</taxon>
        <taxon>Bacillota</taxon>
        <taxon>Bacilli</taxon>
        <taxon>Bacillales</taxon>
        <taxon>Paenibacillaceae</taxon>
        <taxon>Cohnella</taxon>
    </lineage>
</organism>
<proteinExistence type="predicted"/>
<protein>
    <recommendedName>
        <fullName evidence="3">Flagellar protein</fullName>
    </recommendedName>
</protein>
<dbReference type="Proteomes" id="UP001178662">
    <property type="component" value="Chromosome"/>
</dbReference>
<evidence type="ECO:0008006" key="3">
    <source>
        <dbReference type="Google" id="ProtNLM"/>
    </source>
</evidence>